<evidence type="ECO:0000256" key="2">
    <source>
        <dbReference type="SAM" id="Phobius"/>
    </source>
</evidence>
<organism evidence="3 4">
    <name type="scientific">Cyanidium caldarium</name>
    <name type="common">Red alga</name>
    <dbReference type="NCBI Taxonomy" id="2771"/>
    <lineage>
        <taxon>Eukaryota</taxon>
        <taxon>Rhodophyta</taxon>
        <taxon>Bangiophyceae</taxon>
        <taxon>Cyanidiales</taxon>
        <taxon>Cyanidiaceae</taxon>
        <taxon>Cyanidium</taxon>
    </lineage>
</organism>
<proteinExistence type="predicted"/>
<evidence type="ECO:0000313" key="3">
    <source>
        <dbReference type="EMBL" id="KAK4537629.1"/>
    </source>
</evidence>
<name>A0AAV9IZD8_CYACA</name>
<gene>
    <name evidence="3" type="ORF">CDCA_CDCA13G3654</name>
</gene>
<keyword evidence="4" id="KW-1185">Reference proteome</keyword>
<keyword evidence="2" id="KW-1133">Transmembrane helix</keyword>
<protein>
    <submittedName>
        <fullName evidence="3">Uncharacterized protein</fullName>
    </submittedName>
</protein>
<feature type="transmembrane region" description="Helical" evidence="2">
    <location>
        <begin position="87"/>
        <end position="112"/>
    </location>
</feature>
<keyword evidence="2" id="KW-0472">Membrane</keyword>
<accession>A0AAV9IZD8</accession>
<evidence type="ECO:0000313" key="4">
    <source>
        <dbReference type="Proteomes" id="UP001301350"/>
    </source>
</evidence>
<dbReference type="AlphaFoldDB" id="A0AAV9IZD8"/>
<dbReference type="Proteomes" id="UP001301350">
    <property type="component" value="Unassembled WGS sequence"/>
</dbReference>
<feature type="compositionally biased region" description="Basic and acidic residues" evidence="1">
    <location>
        <begin position="32"/>
        <end position="41"/>
    </location>
</feature>
<keyword evidence="2" id="KW-0812">Transmembrane</keyword>
<comment type="caution">
    <text evidence="3">The sequence shown here is derived from an EMBL/GenBank/DDBJ whole genome shotgun (WGS) entry which is preliminary data.</text>
</comment>
<sequence>MAWVNCAAVVRVRAQGARAAQHALVVRTRQRRCGEGHEKNAPSRGRIWAAADKSGKPRPARAAPSASRKNVASEQSSPPLFTRATGVLSTALTVNALLVLFFANWFFIGLLLKTTGGDAGMFDAWMRWWEPIIQPSLGVFMAGAIGSALSGWIRQQWNRRGL</sequence>
<reference evidence="3 4" key="1">
    <citation type="submission" date="2022-07" db="EMBL/GenBank/DDBJ databases">
        <title>Genome-wide signatures of adaptation to extreme environments.</title>
        <authorList>
            <person name="Cho C.H."/>
            <person name="Yoon H.S."/>
        </authorList>
    </citation>
    <scope>NUCLEOTIDE SEQUENCE [LARGE SCALE GENOMIC DNA]</scope>
    <source>
        <strain evidence="3 4">DBV 063 E5</strain>
    </source>
</reference>
<feature type="compositionally biased region" description="Low complexity" evidence="1">
    <location>
        <begin position="60"/>
        <end position="69"/>
    </location>
</feature>
<feature type="transmembrane region" description="Helical" evidence="2">
    <location>
        <begin position="132"/>
        <end position="153"/>
    </location>
</feature>
<dbReference type="EMBL" id="JANCYW010000013">
    <property type="protein sequence ID" value="KAK4537629.1"/>
    <property type="molecule type" value="Genomic_DNA"/>
</dbReference>
<feature type="region of interest" description="Disordered" evidence="1">
    <location>
        <begin position="32"/>
        <end position="78"/>
    </location>
</feature>
<evidence type="ECO:0000256" key="1">
    <source>
        <dbReference type="SAM" id="MobiDB-lite"/>
    </source>
</evidence>